<evidence type="ECO:0000256" key="1">
    <source>
        <dbReference type="ARBA" id="ARBA00004771"/>
    </source>
</evidence>
<evidence type="ECO:0000259" key="12">
    <source>
        <dbReference type="Pfam" id="PF03007"/>
    </source>
</evidence>
<evidence type="ECO:0000256" key="7">
    <source>
        <dbReference type="ARBA" id="ARBA00022798"/>
    </source>
</evidence>
<dbReference type="InterPro" id="IPR045034">
    <property type="entry name" value="O-acyltransferase_WSD1-like"/>
</dbReference>
<dbReference type="GO" id="GO:0001666">
    <property type="term" value="P:response to hypoxia"/>
    <property type="evidence" value="ECO:0007669"/>
    <property type="project" value="TreeGrafter"/>
</dbReference>
<evidence type="ECO:0000256" key="2">
    <source>
        <dbReference type="ARBA" id="ARBA00005189"/>
    </source>
</evidence>
<feature type="domain" description="O-acyltransferase WSD1-like N-terminal" evidence="12">
    <location>
        <begin position="96"/>
        <end position="225"/>
    </location>
</feature>
<dbReference type="GO" id="GO:0051701">
    <property type="term" value="P:biological process involved in interaction with host"/>
    <property type="evidence" value="ECO:0007669"/>
    <property type="project" value="TreeGrafter"/>
</dbReference>
<keyword evidence="15" id="KW-1185">Reference proteome</keyword>
<comment type="similarity">
    <text evidence="3">Belongs to the long-chain O-acyltransferase family.</text>
</comment>
<dbReference type="OrthoDB" id="9810950at2"/>
<dbReference type="InterPro" id="IPR004255">
    <property type="entry name" value="O-acyltransferase_WSD1_N"/>
</dbReference>
<protein>
    <recommendedName>
        <fullName evidence="4">diacylglycerol O-acyltransferase</fullName>
        <ecNumber evidence="4">2.3.1.20</ecNumber>
    </recommendedName>
</protein>
<evidence type="ECO:0000259" key="13">
    <source>
        <dbReference type="Pfam" id="PF06974"/>
    </source>
</evidence>
<keyword evidence="5" id="KW-0444">Lipid biosynthesis</keyword>
<dbReference type="GO" id="GO:0004144">
    <property type="term" value="F:diacylglycerol O-acyltransferase activity"/>
    <property type="evidence" value="ECO:0007669"/>
    <property type="project" value="UniProtKB-EC"/>
</dbReference>
<organism evidence="14 15">
    <name type="scientific">Hoyosella subflava (strain DSM 45089 / JCM 17490 / NBRC 109087 / DQS3-9A1)</name>
    <name type="common">Amycolicicoccus subflavus</name>
    <dbReference type="NCBI Taxonomy" id="443218"/>
    <lineage>
        <taxon>Bacteria</taxon>
        <taxon>Bacillati</taxon>
        <taxon>Actinomycetota</taxon>
        <taxon>Actinomycetes</taxon>
        <taxon>Mycobacteriales</taxon>
        <taxon>Hoyosellaceae</taxon>
        <taxon>Hoyosella</taxon>
    </lineage>
</organism>
<dbReference type="SUPFAM" id="SSF52777">
    <property type="entry name" value="CoA-dependent acyltransferases"/>
    <property type="match status" value="1"/>
</dbReference>
<dbReference type="GO" id="GO:0019432">
    <property type="term" value="P:triglyceride biosynthetic process"/>
    <property type="evidence" value="ECO:0007669"/>
    <property type="project" value="UniProtKB-UniPathway"/>
</dbReference>
<name>F6EQH7_HOYSD</name>
<dbReference type="Pfam" id="PF06974">
    <property type="entry name" value="WS_DGAT_C"/>
    <property type="match status" value="1"/>
</dbReference>
<evidence type="ECO:0000256" key="11">
    <source>
        <dbReference type="SAM" id="MobiDB-lite"/>
    </source>
</evidence>
<dbReference type="eggNOG" id="COG1020">
    <property type="taxonomic scope" value="Bacteria"/>
</dbReference>
<gene>
    <name evidence="14" type="primary">atfA2</name>
    <name evidence="14" type="ordered locus">AS9A_2213</name>
</gene>
<feature type="region of interest" description="Disordered" evidence="11">
    <location>
        <begin position="395"/>
        <end position="414"/>
    </location>
</feature>
<evidence type="ECO:0000256" key="8">
    <source>
        <dbReference type="ARBA" id="ARBA00023098"/>
    </source>
</evidence>
<evidence type="ECO:0000256" key="4">
    <source>
        <dbReference type="ARBA" id="ARBA00013244"/>
    </source>
</evidence>
<dbReference type="GO" id="GO:0005886">
    <property type="term" value="C:plasma membrane"/>
    <property type="evidence" value="ECO:0007669"/>
    <property type="project" value="TreeGrafter"/>
</dbReference>
<evidence type="ECO:0000313" key="14">
    <source>
        <dbReference type="EMBL" id="AEF40662.1"/>
    </source>
</evidence>
<dbReference type="Proteomes" id="UP000009235">
    <property type="component" value="Chromosome"/>
</dbReference>
<keyword evidence="9 14" id="KW-0012">Acyltransferase</keyword>
<comment type="catalytic activity">
    <reaction evidence="10">
        <text>an acyl-CoA + a 1,2-diacyl-sn-glycerol = a triacyl-sn-glycerol + CoA</text>
        <dbReference type="Rhea" id="RHEA:10868"/>
        <dbReference type="ChEBI" id="CHEBI:17815"/>
        <dbReference type="ChEBI" id="CHEBI:57287"/>
        <dbReference type="ChEBI" id="CHEBI:58342"/>
        <dbReference type="ChEBI" id="CHEBI:64615"/>
        <dbReference type="EC" id="2.3.1.20"/>
    </reaction>
</comment>
<feature type="domain" description="O-acyltransferase WSD1 C-terminal" evidence="13">
    <location>
        <begin position="264"/>
        <end position="323"/>
    </location>
</feature>
<dbReference type="EC" id="2.3.1.20" evidence="4"/>
<comment type="pathway">
    <text evidence="1">Glycerolipid metabolism; triacylglycerol biosynthesis.</text>
</comment>
<reference evidence="14 15" key="1">
    <citation type="journal article" date="2011" name="J. Bacteriol.">
        <title>Complete genome sequence of Amycolicicoccus subflavus DQS3-9A1T, an actinomycete isolated from crude oil-polluted soil.</title>
        <authorList>
            <person name="Cai M."/>
            <person name="Chen W.M."/>
            <person name="Nie Y."/>
            <person name="Chi C.Q."/>
            <person name="Wang Y.N."/>
            <person name="Tang Y.Q."/>
            <person name="Li G.Y."/>
            <person name="Wu X.L."/>
        </authorList>
    </citation>
    <scope>NUCLEOTIDE SEQUENCE [LARGE SCALE GENOMIC DNA]</scope>
    <source>
        <strain evidence="15">DSM 45089 / DQS3-9A1</strain>
    </source>
</reference>
<sequence length="414" mass="44795">MSGQSYRLSVLDSTFLRIESSDTPMHVGMLMEFTIPQSAGPGFVAAVVAELREQRPLRRPFNQVLLGGPVSRLVPAARTIETLDMEYHVRHTALPRRFAIYVKIHHALTRVNGIRLATDQLAVTPDGTWFAPWQQAPPSVGKGRRVKADRTQVAPHQAVGSFVRGLASLRRKDAAGEPVRVPFEAPSSVLNTPVTNARRVATQQLDLDRVKAVGKRSGVSVNDVFLAACGDALRRYLIDHDGLPECSLVAGVPVSLREEGQEGGNAVGFVWSVLGTDIAGPVERLAAVHRSMKVAKDHLRTVAPSVRPAFTLMTMVLPVVVLLTGQGARIKRPSMNVTILGEALDALAAEVDTRWARSVPPLPAQAGGSGSRMSALKLAKRGQPIRLTDTTTDLYRRPTPMAGLNPLTPELEQT</sequence>
<dbReference type="Gene3D" id="3.30.559.30">
    <property type="entry name" value="Nonribosomal peptide synthetase, condensation domain"/>
    <property type="match status" value="1"/>
</dbReference>
<dbReference type="GO" id="GO:0071731">
    <property type="term" value="P:response to nitric oxide"/>
    <property type="evidence" value="ECO:0007669"/>
    <property type="project" value="TreeGrafter"/>
</dbReference>
<dbReference type="InterPro" id="IPR009721">
    <property type="entry name" value="O-acyltransferase_WSD1_C"/>
</dbReference>
<dbReference type="EMBL" id="CP002786">
    <property type="protein sequence ID" value="AEF40662.1"/>
    <property type="molecule type" value="Genomic_DNA"/>
</dbReference>
<evidence type="ECO:0000256" key="6">
    <source>
        <dbReference type="ARBA" id="ARBA00022679"/>
    </source>
</evidence>
<dbReference type="AlphaFoldDB" id="F6EQH7"/>
<evidence type="ECO:0000256" key="9">
    <source>
        <dbReference type="ARBA" id="ARBA00023315"/>
    </source>
</evidence>
<dbReference type="STRING" id="443218.AS9A_2213"/>
<evidence type="ECO:0000256" key="3">
    <source>
        <dbReference type="ARBA" id="ARBA00009587"/>
    </source>
</evidence>
<proteinExistence type="inferred from homology"/>
<dbReference type="RefSeq" id="WP_013807011.1">
    <property type="nucleotide sequence ID" value="NC_015564.1"/>
</dbReference>
<keyword evidence="7" id="KW-0319">Glycerol metabolism</keyword>
<dbReference type="PANTHER" id="PTHR31650:SF1">
    <property type="entry name" value="WAX ESTER SYNTHASE_DIACYLGLYCEROL ACYLTRANSFERASE 4-RELATED"/>
    <property type="match status" value="1"/>
</dbReference>
<dbReference type="HOGENOM" id="CLU_024186_4_1_11"/>
<comment type="pathway">
    <text evidence="2">Lipid metabolism.</text>
</comment>
<keyword evidence="6 14" id="KW-0808">Transferase</keyword>
<evidence type="ECO:0000256" key="5">
    <source>
        <dbReference type="ARBA" id="ARBA00022516"/>
    </source>
</evidence>
<evidence type="ECO:0000313" key="15">
    <source>
        <dbReference type="Proteomes" id="UP000009235"/>
    </source>
</evidence>
<dbReference type="UniPathway" id="UPA00282"/>
<evidence type="ECO:0000256" key="10">
    <source>
        <dbReference type="ARBA" id="ARBA00048109"/>
    </source>
</evidence>
<keyword evidence="8" id="KW-0443">Lipid metabolism</keyword>
<dbReference type="Pfam" id="PF03007">
    <property type="entry name" value="WS_DGAT_cat"/>
    <property type="match status" value="1"/>
</dbReference>
<dbReference type="GO" id="GO:0006071">
    <property type="term" value="P:glycerol metabolic process"/>
    <property type="evidence" value="ECO:0007669"/>
    <property type="project" value="UniProtKB-KW"/>
</dbReference>
<dbReference type="PANTHER" id="PTHR31650">
    <property type="entry name" value="O-ACYLTRANSFERASE (WSD1-LIKE) FAMILY PROTEIN"/>
    <property type="match status" value="1"/>
</dbReference>
<accession>F6EQH7</accession>
<dbReference type="KEGG" id="asd:AS9A_2213"/>